<sequence length="208" mass="23970">MLEKKSDLELISGCKRGESESFEEIISRYSQKAYHLAFRLTRNPDDAEEVLQDVFVTVFRKIEGFKGESSFSSWLYRVTVNSALMKLRKKRQEQSVLLEDALPGFENSLFVRSHNSSEGEHSTLQSELLMALAKAIDNLPSDYRSVFILRDIDGLSSREVGRALNISIPAVKSRLHRSRLLLRRQLSNFYKDIRTPEDNEVERRVVNS</sequence>
<dbReference type="PANTHER" id="PTHR43133">
    <property type="entry name" value="RNA POLYMERASE ECF-TYPE SIGMA FACTO"/>
    <property type="match status" value="1"/>
</dbReference>
<keyword evidence="4 6" id="KW-0238">DNA-binding</keyword>
<evidence type="ECO:0000259" key="7">
    <source>
        <dbReference type="Pfam" id="PF04542"/>
    </source>
</evidence>
<evidence type="ECO:0000313" key="10">
    <source>
        <dbReference type="Proteomes" id="UP000524246"/>
    </source>
</evidence>
<dbReference type="InterPro" id="IPR036388">
    <property type="entry name" value="WH-like_DNA-bd_sf"/>
</dbReference>
<evidence type="ECO:0000256" key="2">
    <source>
        <dbReference type="ARBA" id="ARBA00023015"/>
    </source>
</evidence>
<evidence type="ECO:0000256" key="3">
    <source>
        <dbReference type="ARBA" id="ARBA00023082"/>
    </source>
</evidence>
<dbReference type="GO" id="GO:0006352">
    <property type="term" value="P:DNA-templated transcription initiation"/>
    <property type="evidence" value="ECO:0007669"/>
    <property type="project" value="InterPro"/>
</dbReference>
<comment type="similarity">
    <text evidence="1 6">Belongs to the sigma-70 factor family. ECF subfamily.</text>
</comment>
<dbReference type="GO" id="GO:0016987">
    <property type="term" value="F:sigma factor activity"/>
    <property type="evidence" value="ECO:0007669"/>
    <property type="project" value="UniProtKB-KW"/>
</dbReference>
<dbReference type="CDD" id="cd06171">
    <property type="entry name" value="Sigma70_r4"/>
    <property type="match status" value="1"/>
</dbReference>
<dbReference type="EMBL" id="JAAZON010000068">
    <property type="protein sequence ID" value="NMC61881.1"/>
    <property type="molecule type" value="Genomic_DNA"/>
</dbReference>
<organism evidence="9 10">
    <name type="scientific">SAR324 cluster bacterium</name>
    <dbReference type="NCBI Taxonomy" id="2024889"/>
    <lineage>
        <taxon>Bacteria</taxon>
        <taxon>Deltaproteobacteria</taxon>
        <taxon>SAR324 cluster</taxon>
    </lineage>
</organism>
<dbReference type="NCBIfam" id="TIGR02937">
    <property type="entry name" value="sigma70-ECF"/>
    <property type="match status" value="1"/>
</dbReference>
<dbReference type="InterPro" id="IPR039425">
    <property type="entry name" value="RNA_pol_sigma-70-like"/>
</dbReference>
<evidence type="ECO:0000256" key="5">
    <source>
        <dbReference type="ARBA" id="ARBA00023163"/>
    </source>
</evidence>
<dbReference type="InterPro" id="IPR000838">
    <property type="entry name" value="RNA_pol_sigma70_ECF_CS"/>
</dbReference>
<accession>A0A7X9FPF4</accession>
<dbReference type="InterPro" id="IPR013249">
    <property type="entry name" value="RNA_pol_sigma70_r4_t2"/>
</dbReference>
<dbReference type="InterPro" id="IPR014284">
    <property type="entry name" value="RNA_pol_sigma-70_dom"/>
</dbReference>
<dbReference type="Gene3D" id="1.10.10.10">
    <property type="entry name" value="Winged helix-like DNA-binding domain superfamily/Winged helix DNA-binding domain"/>
    <property type="match status" value="1"/>
</dbReference>
<keyword evidence="2 6" id="KW-0805">Transcription regulation</keyword>
<keyword evidence="5 6" id="KW-0804">Transcription</keyword>
<comment type="caution">
    <text evidence="9">The sequence shown here is derived from an EMBL/GenBank/DDBJ whole genome shotgun (WGS) entry which is preliminary data.</text>
</comment>
<dbReference type="Proteomes" id="UP000524246">
    <property type="component" value="Unassembled WGS sequence"/>
</dbReference>
<dbReference type="PANTHER" id="PTHR43133:SF51">
    <property type="entry name" value="RNA POLYMERASE SIGMA FACTOR"/>
    <property type="match status" value="1"/>
</dbReference>
<evidence type="ECO:0000259" key="8">
    <source>
        <dbReference type="Pfam" id="PF08281"/>
    </source>
</evidence>
<evidence type="ECO:0000256" key="4">
    <source>
        <dbReference type="ARBA" id="ARBA00023125"/>
    </source>
</evidence>
<dbReference type="AlphaFoldDB" id="A0A7X9FPF4"/>
<reference evidence="9 10" key="1">
    <citation type="journal article" date="2020" name="Biotechnol. Biofuels">
        <title>New insights from the biogas microbiome by comprehensive genome-resolved metagenomics of nearly 1600 species originating from multiple anaerobic digesters.</title>
        <authorList>
            <person name="Campanaro S."/>
            <person name="Treu L."/>
            <person name="Rodriguez-R L.M."/>
            <person name="Kovalovszki A."/>
            <person name="Ziels R.M."/>
            <person name="Maus I."/>
            <person name="Zhu X."/>
            <person name="Kougias P.G."/>
            <person name="Basile A."/>
            <person name="Luo G."/>
            <person name="Schluter A."/>
            <person name="Konstantinidis K.T."/>
            <person name="Angelidaki I."/>
        </authorList>
    </citation>
    <scope>NUCLEOTIDE SEQUENCE [LARGE SCALE GENOMIC DNA]</scope>
    <source>
        <strain evidence="9">AS27yjCOA_65</strain>
    </source>
</reference>
<evidence type="ECO:0000256" key="6">
    <source>
        <dbReference type="RuleBase" id="RU000716"/>
    </source>
</evidence>
<dbReference type="SUPFAM" id="SSF88659">
    <property type="entry name" value="Sigma3 and sigma4 domains of RNA polymerase sigma factors"/>
    <property type="match status" value="1"/>
</dbReference>
<dbReference type="InterPro" id="IPR013325">
    <property type="entry name" value="RNA_pol_sigma_r2"/>
</dbReference>
<gene>
    <name evidence="9" type="ORF">GYA55_01795</name>
</gene>
<dbReference type="PROSITE" id="PS01063">
    <property type="entry name" value="SIGMA70_ECF"/>
    <property type="match status" value="1"/>
</dbReference>
<dbReference type="Pfam" id="PF08281">
    <property type="entry name" value="Sigma70_r4_2"/>
    <property type="match status" value="1"/>
</dbReference>
<dbReference type="InterPro" id="IPR013324">
    <property type="entry name" value="RNA_pol_sigma_r3/r4-like"/>
</dbReference>
<dbReference type="Gene3D" id="1.10.1740.10">
    <property type="match status" value="1"/>
</dbReference>
<protein>
    <recommendedName>
        <fullName evidence="6">RNA polymerase sigma factor</fullName>
    </recommendedName>
</protein>
<evidence type="ECO:0000313" key="9">
    <source>
        <dbReference type="EMBL" id="NMC61881.1"/>
    </source>
</evidence>
<dbReference type="InterPro" id="IPR007627">
    <property type="entry name" value="RNA_pol_sigma70_r2"/>
</dbReference>
<dbReference type="GO" id="GO:0003677">
    <property type="term" value="F:DNA binding"/>
    <property type="evidence" value="ECO:0007669"/>
    <property type="project" value="UniProtKB-KW"/>
</dbReference>
<keyword evidence="3 6" id="KW-0731">Sigma factor</keyword>
<feature type="domain" description="RNA polymerase sigma factor 70 region 4 type 2" evidence="8">
    <location>
        <begin position="130"/>
        <end position="181"/>
    </location>
</feature>
<dbReference type="SUPFAM" id="SSF88946">
    <property type="entry name" value="Sigma2 domain of RNA polymerase sigma factors"/>
    <property type="match status" value="1"/>
</dbReference>
<dbReference type="Pfam" id="PF04542">
    <property type="entry name" value="Sigma70_r2"/>
    <property type="match status" value="1"/>
</dbReference>
<name>A0A7X9FPF4_9DELT</name>
<feature type="domain" description="RNA polymerase sigma-70 region 2" evidence="7">
    <location>
        <begin position="26"/>
        <end position="91"/>
    </location>
</feature>
<proteinExistence type="inferred from homology"/>
<evidence type="ECO:0000256" key="1">
    <source>
        <dbReference type="ARBA" id="ARBA00010641"/>
    </source>
</evidence>